<keyword evidence="4" id="KW-1185">Reference proteome</keyword>
<dbReference type="InterPro" id="IPR055713">
    <property type="entry name" value="DUF7289"/>
</dbReference>
<evidence type="ECO:0000256" key="1">
    <source>
        <dbReference type="SAM" id="Phobius"/>
    </source>
</evidence>
<feature type="domain" description="DUF7308" evidence="2">
    <location>
        <begin position="297"/>
        <end position="468"/>
    </location>
</feature>
<dbReference type="EMBL" id="FNCA01000011">
    <property type="protein sequence ID" value="SDG29237.1"/>
    <property type="molecule type" value="Genomic_DNA"/>
</dbReference>
<protein>
    <recommendedName>
        <fullName evidence="2">DUF7308 domain-containing protein</fullName>
    </recommendedName>
</protein>
<dbReference type="Proteomes" id="UP000199259">
    <property type="component" value="Unassembled WGS sequence"/>
</dbReference>
<dbReference type="Pfam" id="PF23960">
    <property type="entry name" value="DUF7289"/>
    <property type="match status" value="1"/>
</dbReference>
<dbReference type="RefSeq" id="WP_091710884.1">
    <property type="nucleotide sequence ID" value="NZ_FNCA01000011.1"/>
</dbReference>
<evidence type="ECO:0000313" key="3">
    <source>
        <dbReference type="EMBL" id="SDG29237.1"/>
    </source>
</evidence>
<gene>
    <name evidence="3" type="ORF">SAMN04488589_2611</name>
</gene>
<keyword evidence="1" id="KW-1133">Transmembrane helix</keyword>
<keyword evidence="1" id="KW-0812">Transmembrane</keyword>
<dbReference type="InterPro" id="IPR055732">
    <property type="entry name" value="DUF7308"/>
</dbReference>
<comment type="caution">
    <text evidence="3">The sequence shown here is derived from an EMBL/GenBank/DDBJ whole genome shotgun (WGS) entry which is preliminary data.</text>
</comment>
<reference evidence="3 4" key="1">
    <citation type="submission" date="2016-10" db="EMBL/GenBank/DDBJ databases">
        <authorList>
            <person name="Varghese N."/>
            <person name="Submissions S."/>
        </authorList>
    </citation>
    <scope>NUCLEOTIDE SEQUENCE [LARGE SCALE GENOMIC DNA]</scope>
    <source>
        <strain evidence="3 4">PL 12/M</strain>
    </source>
</reference>
<name>A0A7Z7AYR7_9EURY</name>
<dbReference type="Pfam" id="PF23985">
    <property type="entry name" value="DUF7308"/>
    <property type="match status" value="1"/>
</dbReference>
<accession>A0A7Z7AYR7</accession>
<dbReference type="OrthoDB" id="148042at2157"/>
<evidence type="ECO:0000313" key="4">
    <source>
        <dbReference type="Proteomes" id="UP000199259"/>
    </source>
</evidence>
<feature type="transmembrane region" description="Helical" evidence="1">
    <location>
        <begin position="12"/>
        <end position="35"/>
    </location>
</feature>
<organism evidence="3 4">
    <name type="scientific">Methanolobus vulcani</name>
    <dbReference type="NCBI Taxonomy" id="38026"/>
    <lineage>
        <taxon>Archaea</taxon>
        <taxon>Methanobacteriati</taxon>
        <taxon>Methanobacteriota</taxon>
        <taxon>Stenosarchaea group</taxon>
        <taxon>Methanomicrobia</taxon>
        <taxon>Methanosarcinales</taxon>
        <taxon>Methanosarcinaceae</taxon>
        <taxon>Methanolobus</taxon>
    </lineage>
</organism>
<keyword evidence="1" id="KW-0472">Membrane</keyword>
<dbReference type="AlphaFoldDB" id="A0A7Z7AYR7"/>
<evidence type="ECO:0000259" key="2">
    <source>
        <dbReference type="Pfam" id="PF23985"/>
    </source>
</evidence>
<proteinExistence type="predicted"/>
<sequence>MKLKQLSNERAVSSVVGIVLILAITLLSIAIIILYTTPTLDNLEDIAEAQKVEQAFTVFDSRASKASLGESPIQITRVNQMGGKLEVMGDTADYNDSQIMVLALDSDSSWYSEFYDNRTLWNSWKKYENESDFAGYGSPIPMGKIKYTSGNRIIAYEGGGVWSKYGNGGTIMISPPEFHYNIETLTLPVMRISGNTSVSGISDTTIKVVSTNKPEILFPNVVLNSNFTNPLKADNIIIYIKSDFYEGWAEYAESLTSTLVALDHENQTAVIELDTLPPMGTFALSNSFKIIKLNASNPDPMYNFSFYFQDEDGEASNFNSVETTVTATSGTKTLYYEIKKNVIDTIEYSDTSVSPDKEIWDTYGSSEFPVYEDPANVKLANSTFDLLSDTYMLEYSDADITEYSWDEKSSTTMLPNVTISDGDVMSLYNVTNHYMKLLAQDGVIACSWEQKNNNKIQEDQSEYTLIYDSGGGIITFLHITSNELHATVS</sequence>